<feature type="domain" description="Transcription factor TFIIIC triple barrel" evidence="1">
    <location>
        <begin position="9"/>
        <end position="95"/>
    </location>
</feature>
<proteinExistence type="predicted"/>
<evidence type="ECO:0000259" key="1">
    <source>
        <dbReference type="Pfam" id="PF10419"/>
    </source>
</evidence>
<dbReference type="EMBL" id="MBFS01000113">
    <property type="protein sequence ID" value="PVV04528.1"/>
    <property type="molecule type" value="Genomic_DNA"/>
</dbReference>
<accession>A0A2T9ZIX4</accession>
<evidence type="ECO:0000313" key="3">
    <source>
        <dbReference type="Proteomes" id="UP000245609"/>
    </source>
</evidence>
<protein>
    <recommendedName>
        <fullName evidence="1">Transcription factor TFIIIC triple barrel domain-containing protein</fullName>
    </recommendedName>
</protein>
<dbReference type="AlphaFoldDB" id="A0A2T9ZIX4"/>
<dbReference type="OrthoDB" id="1877767at2759"/>
<gene>
    <name evidence="2" type="ORF">BB560_000980</name>
</gene>
<dbReference type="Proteomes" id="UP000245609">
    <property type="component" value="Unassembled WGS sequence"/>
</dbReference>
<reference evidence="2 3" key="1">
    <citation type="journal article" date="2018" name="MBio">
        <title>Comparative Genomics Reveals the Core Gene Toolbox for the Fungus-Insect Symbiosis.</title>
        <authorList>
            <person name="Wang Y."/>
            <person name="Stata M."/>
            <person name="Wang W."/>
            <person name="Stajich J.E."/>
            <person name="White M.M."/>
            <person name="Moncalvo J.M."/>
        </authorList>
    </citation>
    <scope>NUCLEOTIDE SEQUENCE [LARGE SCALE GENOMIC DNA]</scope>
    <source>
        <strain evidence="2 3">SC-DP-2</strain>
    </source>
</reference>
<sequence length="96" mass="10711">MDSQEYTIEEEEVYIIGNFLTGTVVNSEFKGSYSIIGFEEGLPLIQINDETFIGEIDSSLGSSMIFKVAKEEGKKTLKHVANTSRVINFTGVRLKK</sequence>
<dbReference type="Gene3D" id="2.60.40.4370">
    <property type="match status" value="1"/>
</dbReference>
<name>A0A2T9ZIX4_9FUNG</name>
<dbReference type="InterPro" id="IPR019481">
    <property type="entry name" value="TFIIIC_triple_barrel"/>
</dbReference>
<comment type="caution">
    <text evidence="2">The sequence shown here is derived from an EMBL/GenBank/DDBJ whole genome shotgun (WGS) entry which is preliminary data.</text>
</comment>
<evidence type="ECO:0000313" key="2">
    <source>
        <dbReference type="EMBL" id="PVV04528.1"/>
    </source>
</evidence>
<organism evidence="2 3">
    <name type="scientific">Smittium megazygosporum</name>
    <dbReference type="NCBI Taxonomy" id="133381"/>
    <lineage>
        <taxon>Eukaryota</taxon>
        <taxon>Fungi</taxon>
        <taxon>Fungi incertae sedis</taxon>
        <taxon>Zoopagomycota</taxon>
        <taxon>Kickxellomycotina</taxon>
        <taxon>Harpellomycetes</taxon>
        <taxon>Harpellales</taxon>
        <taxon>Legeriomycetaceae</taxon>
        <taxon>Smittium</taxon>
    </lineage>
</organism>
<keyword evidence="3" id="KW-1185">Reference proteome</keyword>
<dbReference type="Pfam" id="PF10419">
    <property type="entry name" value="TFIIIC_sub6"/>
    <property type="match status" value="1"/>
</dbReference>
<dbReference type="STRING" id="133381.A0A2T9ZIX4"/>